<sequence>MDYFLKLSFSKQLNDVLTAARTITDLRIQIT</sequence>
<reference evidence="1" key="1">
    <citation type="submission" date="2014-11" db="EMBL/GenBank/DDBJ databases">
        <authorList>
            <person name="Amaro Gonzalez C."/>
        </authorList>
    </citation>
    <scope>NUCLEOTIDE SEQUENCE</scope>
</reference>
<dbReference type="EMBL" id="GBXM01057848">
    <property type="protein sequence ID" value="JAH50729.1"/>
    <property type="molecule type" value="Transcribed_RNA"/>
</dbReference>
<organism evidence="1">
    <name type="scientific">Anguilla anguilla</name>
    <name type="common">European freshwater eel</name>
    <name type="synonym">Muraena anguilla</name>
    <dbReference type="NCBI Taxonomy" id="7936"/>
    <lineage>
        <taxon>Eukaryota</taxon>
        <taxon>Metazoa</taxon>
        <taxon>Chordata</taxon>
        <taxon>Craniata</taxon>
        <taxon>Vertebrata</taxon>
        <taxon>Euteleostomi</taxon>
        <taxon>Actinopterygii</taxon>
        <taxon>Neopterygii</taxon>
        <taxon>Teleostei</taxon>
        <taxon>Anguilliformes</taxon>
        <taxon>Anguillidae</taxon>
        <taxon>Anguilla</taxon>
    </lineage>
</organism>
<name>A0A0E9TAM5_ANGAN</name>
<accession>A0A0E9TAM5</accession>
<protein>
    <submittedName>
        <fullName evidence="1">Uncharacterized protein</fullName>
    </submittedName>
</protein>
<reference evidence="1" key="2">
    <citation type="journal article" date="2015" name="Fish Shellfish Immunol.">
        <title>Early steps in the European eel (Anguilla anguilla)-Vibrio vulnificus interaction in the gills: Role of the RtxA13 toxin.</title>
        <authorList>
            <person name="Callol A."/>
            <person name="Pajuelo D."/>
            <person name="Ebbesson L."/>
            <person name="Teles M."/>
            <person name="MacKenzie S."/>
            <person name="Amaro C."/>
        </authorList>
    </citation>
    <scope>NUCLEOTIDE SEQUENCE</scope>
</reference>
<evidence type="ECO:0000313" key="1">
    <source>
        <dbReference type="EMBL" id="JAH50729.1"/>
    </source>
</evidence>
<dbReference type="AlphaFoldDB" id="A0A0E9TAM5"/>
<proteinExistence type="predicted"/>